<feature type="active site" description="Proton acceptor" evidence="4">
    <location>
        <position position="225"/>
    </location>
</feature>
<dbReference type="Proteomes" id="UP000324758">
    <property type="component" value="Unassembled WGS sequence"/>
</dbReference>
<name>A0A5D3K0F1_9BRAD</name>
<feature type="coiled-coil region" evidence="5">
    <location>
        <begin position="460"/>
        <end position="487"/>
    </location>
</feature>
<keyword evidence="3 4" id="KW-0443">Lipid metabolism</keyword>
<dbReference type="PANTHER" id="PTHR14226:SF29">
    <property type="entry name" value="NEUROPATHY TARGET ESTERASE SWS"/>
    <property type="match status" value="1"/>
</dbReference>
<feature type="domain" description="PNPLA" evidence="7">
    <location>
        <begin position="11"/>
        <end position="238"/>
    </location>
</feature>
<dbReference type="PROSITE" id="PS51635">
    <property type="entry name" value="PNPLA"/>
    <property type="match status" value="1"/>
</dbReference>
<evidence type="ECO:0000256" key="4">
    <source>
        <dbReference type="PROSITE-ProRule" id="PRU01161"/>
    </source>
</evidence>
<gene>
    <name evidence="8" type="ORF">FXB40_41985</name>
</gene>
<keyword evidence="2 4" id="KW-0442">Lipid degradation</keyword>
<evidence type="ECO:0000313" key="8">
    <source>
        <dbReference type="EMBL" id="TYL86187.1"/>
    </source>
</evidence>
<dbReference type="InterPro" id="IPR050301">
    <property type="entry name" value="NTE"/>
</dbReference>
<evidence type="ECO:0000259" key="7">
    <source>
        <dbReference type="PROSITE" id="PS51635"/>
    </source>
</evidence>
<dbReference type="PANTHER" id="PTHR14226">
    <property type="entry name" value="NEUROPATHY TARGET ESTERASE/SWISS CHEESE D.MELANOGASTER"/>
    <property type="match status" value="1"/>
</dbReference>
<dbReference type="AlphaFoldDB" id="A0A5D3K0F1"/>
<sequence length="617" mass="66074">MSDVDDRIGLALSGGGFRATLFHLGVTKLLSEAGLLKQVKLISAVSGGSILAAHLILNWERYTGSKEDFDSAAREVLDFVKTDVRGRVLRRWLLGCSTVVPRFVIPKDGRWSLVNLLQRQYAGLFRSAVTNREATIGDLRRAGRPAIRFNCTSLTTGDPCYFDQAGFGWYRNGVLVKPIAAFGLPVAYAVTASSAFPPLFPPVEISHSTLPCDRNVFGADQRLTDGGVYDNLGIEGLLAKYEKGTSGPEQDIPLGSFIISDAEGNFDSDFEAKYSFPVNRNVRASDLLMKRVSVLQLEELQRHSAGSAGQAGIRFVRVKIRESISDLNDKTVLKPETQGALINVRTDLDRFTPEEATALIAHGYSKAREALIERKLIKPDAPQFSWDPLANWSAVKVLAAKEVQRSAERNWRLWSSDDPVSWATALYAVFVCLLLATPTLLFALQSSISAQRAAESAKVAVAAQAAKEAAQAQAAEAQAEAAKAGVAARAVRDTAQVQVLGAAVLQIQSLMGSASSGCSGGPHGVPPEPGWPGLQAHGNSAVNALNEARLSLAKRDISGAAQQINTAQVELDALVNGLHNSCSGGAHGEDPNSYGSYLAARTRIQEGLNQLKGSLAN</sequence>
<dbReference type="OrthoDB" id="9813090at2"/>
<dbReference type="EMBL" id="VSSS01000080">
    <property type="protein sequence ID" value="TYL86187.1"/>
    <property type="molecule type" value="Genomic_DNA"/>
</dbReference>
<evidence type="ECO:0000256" key="3">
    <source>
        <dbReference type="ARBA" id="ARBA00023098"/>
    </source>
</evidence>
<keyword evidence="5" id="KW-0175">Coiled coil</keyword>
<dbReference type="InterPro" id="IPR002641">
    <property type="entry name" value="PNPLA_dom"/>
</dbReference>
<accession>A0A5D3K0F1</accession>
<dbReference type="Pfam" id="PF01734">
    <property type="entry name" value="Patatin"/>
    <property type="match status" value="1"/>
</dbReference>
<feature type="transmembrane region" description="Helical" evidence="6">
    <location>
        <begin position="422"/>
        <end position="444"/>
    </location>
</feature>
<dbReference type="InterPro" id="IPR016035">
    <property type="entry name" value="Acyl_Trfase/lysoPLipase"/>
</dbReference>
<dbReference type="Gene3D" id="3.40.1090.10">
    <property type="entry name" value="Cytosolic phospholipase A2 catalytic domain"/>
    <property type="match status" value="2"/>
</dbReference>
<keyword evidence="1 4" id="KW-0378">Hydrolase</keyword>
<comment type="caution">
    <text evidence="4">Lacks conserved residue(s) required for the propagation of feature annotation.</text>
</comment>
<dbReference type="GO" id="GO:0016042">
    <property type="term" value="P:lipid catabolic process"/>
    <property type="evidence" value="ECO:0007669"/>
    <property type="project" value="UniProtKB-UniRule"/>
</dbReference>
<evidence type="ECO:0000256" key="6">
    <source>
        <dbReference type="SAM" id="Phobius"/>
    </source>
</evidence>
<organism evidence="8 9">
    <name type="scientific">Bradyrhizobium rifense</name>
    <dbReference type="NCBI Taxonomy" id="515499"/>
    <lineage>
        <taxon>Bacteria</taxon>
        <taxon>Pseudomonadati</taxon>
        <taxon>Pseudomonadota</taxon>
        <taxon>Alphaproteobacteria</taxon>
        <taxon>Hyphomicrobiales</taxon>
        <taxon>Nitrobacteraceae</taxon>
        <taxon>Bradyrhizobium</taxon>
    </lineage>
</organism>
<evidence type="ECO:0000256" key="5">
    <source>
        <dbReference type="SAM" id="Coils"/>
    </source>
</evidence>
<dbReference type="RefSeq" id="WP_148778121.1">
    <property type="nucleotide sequence ID" value="NZ_VSSS01000080.1"/>
</dbReference>
<dbReference type="SUPFAM" id="SSF52151">
    <property type="entry name" value="FabD/lysophospholipase-like"/>
    <property type="match status" value="1"/>
</dbReference>
<keyword evidence="6" id="KW-1133">Transmembrane helix</keyword>
<proteinExistence type="predicted"/>
<keyword evidence="6" id="KW-0472">Membrane</keyword>
<evidence type="ECO:0000256" key="1">
    <source>
        <dbReference type="ARBA" id="ARBA00022801"/>
    </source>
</evidence>
<comment type="caution">
    <text evidence="8">The sequence shown here is derived from an EMBL/GenBank/DDBJ whole genome shotgun (WGS) entry which is preliminary data.</text>
</comment>
<dbReference type="GO" id="GO:0016787">
    <property type="term" value="F:hydrolase activity"/>
    <property type="evidence" value="ECO:0007669"/>
    <property type="project" value="UniProtKB-UniRule"/>
</dbReference>
<evidence type="ECO:0000313" key="9">
    <source>
        <dbReference type="Proteomes" id="UP000324758"/>
    </source>
</evidence>
<feature type="short sequence motif" description="DGA/G" evidence="4">
    <location>
        <begin position="225"/>
        <end position="227"/>
    </location>
</feature>
<evidence type="ECO:0000256" key="2">
    <source>
        <dbReference type="ARBA" id="ARBA00022963"/>
    </source>
</evidence>
<protein>
    <submittedName>
        <fullName evidence="8">Patatin-like phospholipase family protein</fullName>
    </submittedName>
</protein>
<reference evidence="8 9" key="1">
    <citation type="submission" date="2019-08" db="EMBL/GenBank/DDBJ databases">
        <title>Bradyrhizobium hipponensis sp. nov., a rhizobium isolated from a Lupinus angustifolius root nodule in Tunisia.</title>
        <authorList>
            <person name="Off K."/>
            <person name="Rejili M."/>
            <person name="Mars M."/>
            <person name="Brachmann A."/>
            <person name="Marin M."/>
        </authorList>
    </citation>
    <scope>NUCLEOTIDE SEQUENCE [LARGE SCALE GENOMIC DNA]</scope>
    <source>
        <strain evidence="8 9">CTAW71</strain>
    </source>
</reference>
<feature type="active site" description="Nucleophile" evidence="4">
    <location>
        <position position="46"/>
    </location>
</feature>
<keyword evidence="9" id="KW-1185">Reference proteome</keyword>
<keyword evidence="6" id="KW-0812">Transmembrane</keyword>